<protein>
    <recommendedName>
        <fullName evidence="3">Gfo/Idh/MocA family oxidoreductase</fullName>
    </recommendedName>
</protein>
<evidence type="ECO:0000313" key="1">
    <source>
        <dbReference type="EMBL" id="NEC17726.1"/>
    </source>
</evidence>
<organism evidence="1 2">
    <name type="scientific">Streptomyces parvus</name>
    <dbReference type="NCBI Taxonomy" id="66428"/>
    <lineage>
        <taxon>Bacteria</taxon>
        <taxon>Bacillati</taxon>
        <taxon>Actinomycetota</taxon>
        <taxon>Actinomycetes</taxon>
        <taxon>Kitasatosporales</taxon>
        <taxon>Streptomycetaceae</taxon>
        <taxon>Streptomyces</taxon>
    </lineage>
</organism>
<name>A0A7K3RR90_9ACTN</name>
<dbReference type="Proteomes" id="UP000469670">
    <property type="component" value="Unassembled WGS sequence"/>
</dbReference>
<dbReference type="RefSeq" id="WP_164200279.1">
    <property type="nucleotide sequence ID" value="NZ_JAAGMP010000274.1"/>
</dbReference>
<evidence type="ECO:0008006" key="3">
    <source>
        <dbReference type="Google" id="ProtNLM"/>
    </source>
</evidence>
<proteinExistence type="predicted"/>
<reference evidence="1 2" key="1">
    <citation type="submission" date="2020-01" db="EMBL/GenBank/DDBJ databases">
        <title>Insect and environment-associated Actinomycetes.</title>
        <authorList>
            <person name="Currrie C."/>
            <person name="Chevrette M."/>
            <person name="Carlson C."/>
            <person name="Stubbendieck R."/>
            <person name="Wendt-Pienkowski E."/>
        </authorList>
    </citation>
    <scope>NUCLEOTIDE SEQUENCE [LARGE SCALE GENOMIC DNA]</scope>
    <source>
        <strain evidence="1 2">SID7590</strain>
    </source>
</reference>
<dbReference type="AlphaFoldDB" id="A0A7K3RR90"/>
<evidence type="ECO:0000313" key="2">
    <source>
        <dbReference type="Proteomes" id="UP000469670"/>
    </source>
</evidence>
<accession>A0A7K3RR90</accession>
<comment type="caution">
    <text evidence="1">The sequence shown here is derived from an EMBL/GenBank/DDBJ whole genome shotgun (WGS) entry which is preliminary data.</text>
</comment>
<dbReference type="EMBL" id="JAAGMP010000274">
    <property type="protein sequence ID" value="NEC17726.1"/>
    <property type="molecule type" value="Genomic_DNA"/>
</dbReference>
<dbReference type="Gene3D" id="3.30.360.10">
    <property type="entry name" value="Dihydrodipicolinate Reductase, domain 2"/>
    <property type="match status" value="1"/>
</dbReference>
<sequence length="61" mass="6446">MLHSFVPARLDGGLCYEAAEAARCVAAGKPESDLMPLAETVRVMRVLDGIRAGLGITYPGE</sequence>
<gene>
    <name evidence="1" type="ORF">G3I50_05535</name>
</gene>